<evidence type="ECO:0000313" key="2">
    <source>
        <dbReference type="EMBL" id="CAL1399785.1"/>
    </source>
</evidence>
<feature type="compositionally biased region" description="Polar residues" evidence="1">
    <location>
        <begin position="98"/>
        <end position="110"/>
    </location>
</feature>
<keyword evidence="3" id="KW-1185">Reference proteome</keyword>
<sequence length="147" mass="16467">MRPCKQPLEESGREKALSFVAQREGWRKGRVKTERLETAEGRTRANPTCELPPGTQNDFLSYSIGTSERTRHGKGRMTKDITQDSQATEHSALRPPISYTSSPQSSNCSAPATASCNSTDLNLDLPAEDFVYVFIDDQITYQIYVYI</sequence>
<feature type="compositionally biased region" description="Polar residues" evidence="1">
    <location>
        <begin position="54"/>
        <end position="67"/>
    </location>
</feature>
<reference evidence="2 3" key="1">
    <citation type="submission" date="2024-04" db="EMBL/GenBank/DDBJ databases">
        <authorList>
            <person name="Fracassetti M."/>
        </authorList>
    </citation>
    <scope>NUCLEOTIDE SEQUENCE [LARGE SCALE GENOMIC DNA]</scope>
</reference>
<gene>
    <name evidence="2" type="ORF">LTRI10_LOCUS39955</name>
</gene>
<feature type="region of interest" description="Disordered" evidence="1">
    <location>
        <begin position="37"/>
        <end position="110"/>
    </location>
</feature>
<dbReference type="EMBL" id="OZ034820">
    <property type="protein sequence ID" value="CAL1399785.1"/>
    <property type="molecule type" value="Genomic_DNA"/>
</dbReference>
<proteinExistence type="predicted"/>
<organism evidence="2 3">
    <name type="scientific">Linum trigynum</name>
    <dbReference type="NCBI Taxonomy" id="586398"/>
    <lineage>
        <taxon>Eukaryota</taxon>
        <taxon>Viridiplantae</taxon>
        <taxon>Streptophyta</taxon>
        <taxon>Embryophyta</taxon>
        <taxon>Tracheophyta</taxon>
        <taxon>Spermatophyta</taxon>
        <taxon>Magnoliopsida</taxon>
        <taxon>eudicotyledons</taxon>
        <taxon>Gunneridae</taxon>
        <taxon>Pentapetalae</taxon>
        <taxon>rosids</taxon>
        <taxon>fabids</taxon>
        <taxon>Malpighiales</taxon>
        <taxon>Linaceae</taxon>
        <taxon>Linum</taxon>
    </lineage>
</organism>
<dbReference type="Proteomes" id="UP001497516">
    <property type="component" value="Chromosome 7"/>
</dbReference>
<name>A0AAV2FQS8_9ROSI</name>
<protein>
    <submittedName>
        <fullName evidence="2">Uncharacterized protein</fullName>
    </submittedName>
</protein>
<dbReference type="AlphaFoldDB" id="A0AAV2FQS8"/>
<accession>A0AAV2FQS8</accession>
<evidence type="ECO:0000256" key="1">
    <source>
        <dbReference type="SAM" id="MobiDB-lite"/>
    </source>
</evidence>
<evidence type="ECO:0000313" key="3">
    <source>
        <dbReference type="Proteomes" id="UP001497516"/>
    </source>
</evidence>